<sequence length="183" mass="20372">MKYLMVYIYLGVDIPIIPYSSGQNNGQNWKGSKRGGRQTELFGLNRGGGSSPGRASASYVDISSSNGASVVLAKIDRANKSEGNVPSIRQRIVADVSPTLIVLVASLQPREFTYRMMWVHRLVHCLNEWKHGRYDCNGFADLVCTSYNSTIVYCTPSTLQRISTDTLHRADNKQISIVKRTKI</sequence>
<reference evidence="2" key="1">
    <citation type="submission" date="2014-03" db="EMBL/GenBank/DDBJ databases">
        <authorList>
            <person name="Aksoy S."/>
            <person name="Warren W."/>
            <person name="Wilson R.K."/>
        </authorList>
    </citation>
    <scope>NUCLEOTIDE SEQUENCE [LARGE SCALE GENOMIC DNA]</scope>
    <source>
        <strain evidence="2">IAEA</strain>
    </source>
</reference>
<dbReference type="EnsemblMetazoa" id="GPAI039982-RA">
    <property type="protein sequence ID" value="GPAI039982-PA"/>
    <property type="gene ID" value="GPAI039982"/>
</dbReference>
<evidence type="ECO:0000313" key="1">
    <source>
        <dbReference type="EnsemblMetazoa" id="GPAI039982-PA"/>
    </source>
</evidence>
<dbReference type="VEuPathDB" id="VectorBase:GPAI039982"/>
<dbReference type="AlphaFoldDB" id="A0A1B0AB69"/>
<proteinExistence type="predicted"/>
<accession>A0A1B0AB69</accession>
<name>A0A1B0AB69_GLOPL</name>
<organism evidence="1 2">
    <name type="scientific">Glossina pallidipes</name>
    <name type="common">Tsetse fly</name>
    <dbReference type="NCBI Taxonomy" id="7398"/>
    <lineage>
        <taxon>Eukaryota</taxon>
        <taxon>Metazoa</taxon>
        <taxon>Ecdysozoa</taxon>
        <taxon>Arthropoda</taxon>
        <taxon>Hexapoda</taxon>
        <taxon>Insecta</taxon>
        <taxon>Pterygota</taxon>
        <taxon>Neoptera</taxon>
        <taxon>Endopterygota</taxon>
        <taxon>Diptera</taxon>
        <taxon>Brachycera</taxon>
        <taxon>Muscomorpha</taxon>
        <taxon>Hippoboscoidea</taxon>
        <taxon>Glossinidae</taxon>
        <taxon>Glossina</taxon>
    </lineage>
</organism>
<evidence type="ECO:0000313" key="2">
    <source>
        <dbReference type="Proteomes" id="UP000092445"/>
    </source>
</evidence>
<reference evidence="1" key="2">
    <citation type="submission" date="2020-05" db="UniProtKB">
        <authorList>
            <consortium name="EnsemblMetazoa"/>
        </authorList>
    </citation>
    <scope>IDENTIFICATION</scope>
    <source>
        <strain evidence="1">IAEA</strain>
    </source>
</reference>
<keyword evidence="2" id="KW-1185">Reference proteome</keyword>
<protein>
    <submittedName>
        <fullName evidence="1">Uncharacterized protein</fullName>
    </submittedName>
</protein>
<dbReference type="Proteomes" id="UP000092445">
    <property type="component" value="Unassembled WGS sequence"/>
</dbReference>